<keyword evidence="1" id="KW-0175">Coiled coil</keyword>
<name>W0V5P5_9BURK</name>
<gene>
    <name evidence="3" type="ORF">GJA_3533</name>
</gene>
<dbReference type="STRING" id="1349767.GJA_3533"/>
<dbReference type="EMBL" id="HG322949">
    <property type="protein sequence ID" value="CDG84149.1"/>
    <property type="molecule type" value="Genomic_DNA"/>
</dbReference>
<keyword evidence="4" id="KW-1185">Reference proteome</keyword>
<organism evidence="3 4">
    <name type="scientific">Janthinobacterium agaricidamnosum NBRC 102515 = DSM 9628</name>
    <dbReference type="NCBI Taxonomy" id="1349767"/>
    <lineage>
        <taxon>Bacteria</taxon>
        <taxon>Pseudomonadati</taxon>
        <taxon>Pseudomonadota</taxon>
        <taxon>Betaproteobacteria</taxon>
        <taxon>Burkholderiales</taxon>
        <taxon>Oxalobacteraceae</taxon>
        <taxon>Janthinobacterium</taxon>
    </lineage>
</organism>
<evidence type="ECO:0000256" key="2">
    <source>
        <dbReference type="SAM" id="Phobius"/>
    </source>
</evidence>
<evidence type="ECO:0000313" key="4">
    <source>
        <dbReference type="Proteomes" id="UP000027604"/>
    </source>
</evidence>
<evidence type="ECO:0000313" key="3">
    <source>
        <dbReference type="EMBL" id="CDG84149.1"/>
    </source>
</evidence>
<accession>W0V5P5</accession>
<proteinExistence type="predicted"/>
<keyword evidence="2" id="KW-0812">Transmembrane</keyword>
<feature type="transmembrane region" description="Helical" evidence="2">
    <location>
        <begin position="33"/>
        <end position="50"/>
    </location>
</feature>
<reference evidence="3 4" key="1">
    <citation type="journal article" date="2015" name="Genome Announc.">
        <title>Genome Sequence of Mushroom Soft-Rot Pathogen Janthinobacterium agaricidamnosum.</title>
        <authorList>
            <person name="Graupner K."/>
            <person name="Lackner G."/>
            <person name="Hertweck C."/>
        </authorList>
    </citation>
    <scope>NUCLEOTIDE SEQUENCE [LARGE SCALE GENOMIC DNA]</scope>
    <source>
        <strain evidence="4">NBRC 102515 / DSM 9628</strain>
    </source>
</reference>
<evidence type="ECO:0000256" key="1">
    <source>
        <dbReference type="SAM" id="Coils"/>
    </source>
</evidence>
<dbReference type="AlphaFoldDB" id="W0V5P5"/>
<feature type="coiled-coil region" evidence="1">
    <location>
        <begin position="72"/>
        <end position="99"/>
    </location>
</feature>
<dbReference type="RefSeq" id="WP_038494178.1">
    <property type="nucleotide sequence ID" value="NZ_BCTH01000067.1"/>
</dbReference>
<protein>
    <submittedName>
        <fullName evidence="3">Uncharacterized protein</fullName>
    </submittedName>
</protein>
<dbReference type="KEGG" id="jag:GJA_3533"/>
<dbReference type="HOGENOM" id="CLU_1545557_0_0_4"/>
<keyword evidence="2" id="KW-0472">Membrane</keyword>
<sequence length="173" mass="18106">MKFINIYTGAALALTGAIILSLAIATGETEPPAIVRALIFMVVVLGRAGGAESARTEVDRLTRIEGARSIQAQCHATERDNLEAEIDRLRAQIKDGQAAIEIFCRARDSTAALIMALEAQNAGLRKWFFSAPKTTGIPVVNGSASDTGIPVSASAGISALLGEVSGNAWANLK</sequence>
<dbReference type="Proteomes" id="UP000027604">
    <property type="component" value="Chromosome I"/>
</dbReference>
<keyword evidence="2" id="KW-1133">Transmembrane helix</keyword>